<accession>A0A4S8RJU1</accession>
<reference evidence="1 2" key="1">
    <citation type="submission" date="2019-03" db="EMBL/GenBank/DDBJ databases">
        <title>Muricauda SCR12 sp.nov, a marine bacterium isolated from Pacific Ocean:the Okinawa trough.</title>
        <authorList>
            <person name="Liu L."/>
        </authorList>
    </citation>
    <scope>NUCLEOTIDE SEQUENCE [LARGE SCALE GENOMIC DNA]</scope>
    <source>
        <strain evidence="1 2">SCR12</strain>
    </source>
</reference>
<name>A0A4S8RJU1_9FLAO</name>
<comment type="caution">
    <text evidence="1">The sequence shown here is derived from an EMBL/GenBank/DDBJ whole genome shotgun (WGS) entry which is preliminary data.</text>
</comment>
<organism evidence="1 2">
    <name type="scientific">Flagellimonas alvinocaridis</name>
    <dbReference type="NCBI Taxonomy" id="2530200"/>
    <lineage>
        <taxon>Bacteria</taxon>
        <taxon>Pseudomonadati</taxon>
        <taxon>Bacteroidota</taxon>
        <taxon>Flavobacteriia</taxon>
        <taxon>Flavobacteriales</taxon>
        <taxon>Flavobacteriaceae</taxon>
        <taxon>Flagellimonas</taxon>
    </lineage>
</organism>
<evidence type="ECO:0000313" key="2">
    <source>
        <dbReference type="Proteomes" id="UP000310406"/>
    </source>
</evidence>
<dbReference type="EMBL" id="SNTZ01000006">
    <property type="protein sequence ID" value="THV58713.1"/>
    <property type="molecule type" value="Genomic_DNA"/>
</dbReference>
<keyword evidence="2" id="KW-1185">Reference proteome</keyword>
<evidence type="ECO:0000313" key="1">
    <source>
        <dbReference type="EMBL" id="THV58713.1"/>
    </source>
</evidence>
<gene>
    <name evidence="1" type="ORF">EZV76_11935</name>
</gene>
<dbReference type="RefSeq" id="WP_136566791.1">
    <property type="nucleotide sequence ID" value="NZ_SNTZ01000006.1"/>
</dbReference>
<sequence>MDNDFLTLIKRIKEVKNLDELDDLKELSENFLRNKKRQAILTLLSISEEMGEEEILSSIKDLSGYLESIAKQGNK</sequence>
<proteinExistence type="predicted"/>
<protein>
    <submittedName>
        <fullName evidence="1">Uncharacterized protein</fullName>
    </submittedName>
</protein>
<dbReference type="Proteomes" id="UP000310406">
    <property type="component" value="Unassembled WGS sequence"/>
</dbReference>
<dbReference type="AlphaFoldDB" id="A0A4S8RJU1"/>